<organism evidence="1 2">
    <name type="scientific">Colletotrichum gloeosporioides (strain Cg-14)</name>
    <name type="common">Anthracnose fungus</name>
    <name type="synonym">Glomerella cingulata</name>
    <dbReference type="NCBI Taxonomy" id="1237896"/>
    <lineage>
        <taxon>Eukaryota</taxon>
        <taxon>Fungi</taxon>
        <taxon>Dikarya</taxon>
        <taxon>Ascomycota</taxon>
        <taxon>Pezizomycotina</taxon>
        <taxon>Sordariomycetes</taxon>
        <taxon>Hypocreomycetidae</taxon>
        <taxon>Glomerellales</taxon>
        <taxon>Glomerellaceae</taxon>
        <taxon>Colletotrichum</taxon>
        <taxon>Colletotrichum gloeosporioides species complex</taxon>
    </lineage>
</organism>
<name>T0L4L5_COLGC</name>
<sequence length="40" mass="4858">MRIGAMSFQEGKLSRMKKQTKPLYGRFKKRRVLFEARHVF</sequence>
<proteinExistence type="predicted"/>
<gene>
    <name evidence="1" type="ORF">CGLO_14489</name>
</gene>
<dbReference type="Proteomes" id="UP000015530">
    <property type="component" value="Unassembled WGS sequence"/>
</dbReference>
<protein>
    <submittedName>
        <fullName evidence="1">Uncharacterized protein</fullName>
    </submittedName>
</protein>
<accession>T0L4L5</accession>
<dbReference type="HOGENOM" id="CLU_3299327_0_0_1"/>
<reference evidence="2" key="1">
    <citation type="journal article" date="2013" name="Mol. Plant Microbe Interact.">
        <title>Global aspects of pacC regulation of pathogenicity genes in Colletotrichum gloeosporioides as revealed by transcriptome analysis.</title>
        <authorList>
            <person name="Alkan N."/>
            <person name="Meng X."/>
            <person name="Friedlander G."/>
            <person name="Reuveni E."/>
            <person name="Sukno S."/>
            <person name="Sherman A."/>
            <person name="Thon M."/>
            <person name="Fluhr R."/>
            <person name="Prusky D."/>
        </authorList>
    </citation>
    <scope>NUCLEOTIDE SEQUENCE [LARGE SCALE GENOMIC DNA]</scope>
    <source>
        <strain evidence="2">Cg-14</strain>
    </source>
</reference>
<dbReference type="AlphaFoldDB" id="T0L4L5"/>
<comment type="caution">
    <text evidence="1">The sequence shown here is derived from an EMBL/GenBank/DDBJ whole genome shotgun (WGS) entry which is preliminary data.</text>
</comment>
<evidence type="ECO:0000313" key="1">
    <source>
        <dbReference type="EMBL" id="EQB46456.1"/>
    </source>
</evidence>
<evidence type="ECO:0000313" key="2">
    <source>
        <dbReference type="Proteomes" id="UP000015530"/>
    </source>
</evidence>
<dbReference type="EMBL" id="AMYD01003380">
    <property type="protein sequence ID" value="EQB46456.1"/>
    <property type="molecule type" value="Genomic_DNA"/>
</dbReference>